<dbReference type="Gene3D" id="3.40.390.10">
    <property type="entry name" value="Collagenase (Catalytic Domain)"/>
    <property type="match status" value="1"/>
</dbReference>
<dbReference type="GO" id="GO:0006508">
    <property type="term" value="P:proteolysis"/>
    <property type="evidence" value="ECO:0007669"/>
    <property type="project" value="UniProtKB-KW"/>
</dbReference>
<dbReference type="PANTHER" id="PTHR10127">
    <property type="entry name" value="DISCOIDIN, CUB, EGF, LAMININ , AND ZINC METALLOPROTEASE DOMAIN CONTAINING"/>
    <property type="match status" value="1"/>
</dbReference>
<dbReference type="PROSITE" id="PS51864">
    <property type="entry name" value="ASTACIN"/>
    <property type="match status" value="1"/>
</dbReference>
<reference evidence="4 5" key="1">
    <citation type="submission" date="2012-05" db="EMBL/GenBank/DDBJ databases">
        <title>Recombination and specialization in a pathogen metapopulation.</title>
        <authorList>
            <person name="Gardiner A."/>
            <person name="Kemen E."/>
            <person name="Schultz-Larsen T."/>
            <person name="MacLean D."/>
            <person name="Van Oosterhout C."/>
            <person name="Jones J.D.G."/>
        </authorList>
    </citation>
    <scope>NUCLEOTIDE SEQUENCE [LARGE SCALE GENOMIC DNA]</scope>
    <source>
        <strain evidence="4 5">Ac Nc2</strain>
    </source>
</reference>
<comment type="caution">
    <text evidence="1">Lacks conserved residue(s) required for the propagation of feature annotation.</text>
</comment>
<proteinExistence type="predicted"/>
<evidence type="ECO:0000256" key="1">
    <source>
        <dbReference type="PROSITE-ProRule" id="PRU01211"/>
    </source>
</evidence>
<dbReference type="InterPro" id="IPR006026">
    <property type="entry name" value="Peptidase_Metallo"/>
</dbReference>
<keyword evidence="1 2" id="KW-0378">Hydrolase</keyword>
<keyword evidence="2" id="KW-0732">Signal</keyword>
<feature type="signal peptide" evidence="2">
    <location>
        <begin position="1"/>
        <end position="25"/>
    </location>
</feature>
<comment type="cofactor">
    <cofactor evidence="1 2">
        <name>Zn(2+)</name>
        <dbReference type="ChEBI" id="CHEBI:29105"/>
    </cofactor>
    <text evidence="1 2">Binds 1 zinc ion per subunit.</text>
</comment>
<feature type="binding site" evidence="1">
    <location>
        <position position="225"/>
    </location>
    <ligand>
        <name>Zn(2+)</name>
        <dbReference type="ChEBI" id="CHEBI:29105"/>
        <note>catalytic</note>
    </ligand>
</feature>
<dbReference type="AlphaFoldDB" id="A0A024FZX0"/>
<gene>
    <name evidence="4" type="ORF">BN9_003980</name>
</gene>
<dbReference type="PANTHER" id="PTHR10127:SF850">
    <property type="entry name" value="METALLOENDOPEPTIDASE"/>
    <property type="match status" value="1"/>
</dbReference>
<dbReference type="InParanoid" id="A0A024FZX0"/>
<keyword evidence="1 2" id="KW-0479">Metal-binding</keyword>
<dbReference type="EC" id="3.4.24.-" evidence="2"/>
<sequence length="361" mass="41211">MAMSTPGCRSFCLLMLFVCLRGLHAEGESPNIGENYHCRIGSHLMQNYNIKTYAPEEFVTCRNRVLTCVQKRSFESHGKAIECPNNLHELLNKTSSNSERRKLSLATRSPANIWPHGVACYQFSQQLLFNDFQRQQIIKAMKMIESPTAVRFLPRDGCKNEPVDYCNKCRDYIELRRPQSGRDCNSVVGYNKGLGVHVMNLSDRCFEEALPMRAAYGTALHELGHSLKMLHELQHPLRTVLFFLDKIKPEMWPDLVKDYQSIGGPFDLLSVQMYPASQGVCVRKRDCKPNEDMKAGNCLNPKEKICGINDTNCRPAKEEDCDKTKTESLGQRVRLSPGDLNIIRQLYNFPAAWKLEKSKVK</sequence>
<evidence type="ECO:0000256" key="2">
    <source>
        <dbReference type="RuleBase" id="RU361183"/>
    </source>
</evidence>
<accession>A0A024FZX0</accession>
<protein>
    <recommendedName>
        <fullName evidence="2">Metalloendopeptidase</fullName>
        <ecNumber evidence="2">3.4.24.-</ecNumber>
    </recommendedName>
</protein>
<dbReference type="InterPro" id="IPR001506">
    <property type="entry name" value="Peptidase_M12A"/>
</dbReference>
<evidence type="ECO:0000313" key="4">
    <source>
        <dbReference type="EMBL" id="CCI39615.1"/>
    </source>
</evidence>
<dbReference type="PRINTS" id="PR00480">
    <property type="entry name" value="ASTACIN"/>
</dbReference>
<dbReference type="InterPro" id="IPR024079">
    <property type="entry name" value="MetalloPept_cat_dom_sf"/>
</dbReference>
<evidence type="ECO:0000259" key="3">
    <source>
        <dbReference type="PROSITE" id="PS51864"/>
    </source>
</evidence>
<dbReference type="GO" id="GO:0004222">
    <property type="term" value="F:metalloendopeptidase activity"/>
    <property type="evidence" value="ECO:0007669"/>
    <property type="project" value="UniProtKB-UniRule"/>
</dbReference>
<comment type="caution">
    <text evidence="4">The sequence shown here is derived from an EMBL/GenBank/DDBJ whole genome shotgun (WGS) entry which is preliminary data.</text>
</comment>
<keyword evidence="1 2" id="KW-0482">Metalloprotease</keyword>
<dbReference type="STRING" id="65357.A0A024FZX0"/>
<keyword evidence="1 2" id="KW-0862">Zinc</keyword>
<keyword evidence="1 2" id="KW-0645">Protease</keyword>
<feature type="binding site" evidence="1">
    <location>
        <position position="221"/>
    </location>
    <ligand>
        <name>Zn(2+)</name>
        <dbReference type="ChEBI" id="CHEBI:29105"/>
        <note>catalytic</note>
    </ligand>
</feature>
<feature type="domain" description="Peptidase M12A" evidence="3">
    <location>
        <begin position="105"/>
        <end position="350"/>
    </location>
</feature>
<keyword evidence="5" id="KW-1185">Reference proteome</keyword>
<dbReference type="GO" id="GO:0008270">
    <property type="term" value="F:zinc ion binding"/>
    <property type="evidence" value="ECO:0007669"/>
    <property type="project" value="UniProtKB-UniRule"/>
</dbReference>
<feature type="binding site" evidence="1">
    <location>
        <position position="231"/>
    </location>
    <ligand>
        <name>Zn(2+)</name>
        <dbReference type="ChEBI" id="CHEBI:29105"/>
        <note>catalytic</note>
    </ligand>
</feature>
<feature type="active site" evidence="1">
    <location>
        <position position="222"/>
    </location>
</feature>
<organism evidence="4 5">
    <name type="scientific">Albugo candida</name>
    <dbReference type="NCBI Taxonomy" id="65357"/>
    <lineage>
        <taxon>Eukaryota</taxon>
        <taxon>Sar</taxon>
        <taxon>Stramenopiles</taxon>
        <taxon>Oomycota</taxon>
        <taxon>Peronosporomycetes</taxon>
        <taxon>Albuginales</taxon>
        <taxon>Albuginaceae</taxon>
        <taxon>Albugo</taxon>
    </lineage>
</organism>
<evidence type="ECO:0000313" key="5">
    <source>
        <dbReference type="Proteomes" id="UP000053237"/>
    </source>
</evidence>
<dbReference type="Proteomes" id="UP000053237">
    <property type="component" value="Unassembled WGS sequence"/>
</dbReference>
<dbReference type="Pfam" id="PF01400">
    <property type="entry name" value="Astacin"/>
    <property type="match status" value="1"/>
</dbReference>
<dbReference type="SMART" id="SM00235">
    <property type="entry name" value="ZnMc"/>
    <property type="match status" value="1"/>
</dbReference>
<feature type="chain" id="PRO_5005101740" description="Metalloendopeptidase" evidence="2">
    <location>
        <begin position="26"/>
        <end position="361"/>
    </location>
</feature>
<dbReference type="EMBL" id="CAIX01000002">
    <property type="protein sequence ID" value="CCI39615.1"/>
    <property type="molecule type" value="Genomic_DNA"/>
</dbReference>
<dbReference type="SUPFAM" id="SSF55486">
    <property type="entry name" value="Metalloproteases ('zincins'), catalytic domain"/>
    <property type="match status" value="1"/>
</dbReference>
<name>A0A024FZX0_9STRA</name>
<dbReference type="OrthoDB" id="291007at2759"/>